<protein>
    <submittedName>
        <fullName evidence="2">Uncharacterized protein</fullName>
    </submittedName>
</protein>
<feature type="compositionally biased region" description="Basic and acidic residues" evidence="1">
    <location>
        <begin position="9"/>
        <end position="33"/>
    </location>
</feature>
<evidence type="ECO:0000313" key="3">
    <source>
        <dbReference type="Proteomes" id="UP000617734"/>
    </source>
</evidence>
<reference evidence="2" key="2">
    <citation type="submission" date="2020-09" db="EMBL/GenBank/DDBJ databases">
        <authorList>
            <person name="Sun Q."/>
            <person name="Ohkuma M."/>
        </authorList>
    </citation>
    <scope>NUCLEOTIDE SEQUENCE</scope>
    <source>
        <strain evidence="2">JCM 4646</strain>
    </source>
</reference>
<name>A0A919FEN0_9ACTN</name>
<feature type="compositionally biased region" description="Gly residues" evidence="1">
    <location>
        <begin position="420"/>
        <end position="431"/>
    </location>
</feature>
<dbReference type="Proteomes" id="UP000617734">
    <property type="component" value="Unassembled WGS sequence"/>
</dbReference>
<organism evidence="2 3">
    <name type="scientific">Kitasatospora indigofera</name>
    <dbReference type="NCBI Taxonomy" id="67307"/>
    <lineage>
        <taxon>Bacteria</taxon>
        <taxon>Bacillati</taxon>
        <taxon>Actinomycetota</taxon>
        <taxon>Actinomycetes</taxon>
        <taxon>Kitasatosporales</taxon>
        <taxon>Streptomycetaceae</taxon>
        <taxon>Kitasatospora</taxon>
    </lineage>
</organism>
<dbReference type="EMBL" id="BNBO01000004">
    <property type="protein sequence ID" value="GHH63012.1"/>
    <property type="molecule type" value="Genomic_DNA"/>
</dbReference>
<feature type="compositionally biased region" description="Low complexity" evidence="1">
    <location>
        <begin position="410"/>
        <end position="419"/>
    </location>
</feature>
<keyword evidence="3" id="KW-1185">Reference proteome</keyword>
<evidence type="ECO:0000256" key="1">
    <source>
        <dbReference type="SAM" id="MobiDB-lite"/>
    </source>
</evidence>
<evidence type="ECO:0000313" key="2">
    <source>
        <dbReference type="EMBL" id="GHH63012.1"/>
    </source>
</evidence>
<dbReference type="AlphaFoldDB" id="A0A919FEN0"/>
<feature type="region of interest" description="Disordered" evidence="1">
    <location>
        <begin position="1"/>
        <end position="140"/>
    </location>
</feature>
<feature type="region of interest" description="Disordered" evidence="1">
    <location>
        <begin position="402"/>
        <end position="445"/>
    </location>
</feature>
<gene>
    <name evidence="2" type="ORF">GCM10018781_11780</name>
</gene>
<accession>A0A919FEN0</accession>
<proteinExistence type="predicted"/>
<sequence length="445" mass="46050">MSKPVQYRRQPDHQQQPEDQQHPDRRRQPERKGQPGQGRRPGEARRAPAAPRGGRARRDGRERRDRRHGPGLADRGPGRPADRGGQPGYPKGGGPGTYAVAGPGGTGLGPAGPGSGRGGGPGPRPRGRGGPRGGPPPQPVALAVAADAADFACLSRYGMFGPATYEAYLRRTESQLRALRGQGLEVHLRVLEPADFEDFCEEFGLGPEDPAARVAYAADPELAGEPFVYGGERLGELLPALVEDHRARVRISIACSALLAALEGDERPEPRLTAVLGHVSELYLALAAGAGEGCHLLTLRTYGPEDGEELTAAAEVCAEDGRLFVGGREAEAFCVTLAAGIAADGAGELLLHSVPAAGRPPLVRGWRLLAGRLGPMTVPEVFAALAEDEVRGVGLPDGVAARPGFPLPGRPAECGPRRPAGGGPGRPGTGASGAAEPGEAGGAEV</sequence>
<reference evidence="2" key="1">
    <citation type="journal article" date="2014" name="Int. J. Syst. Evol. Microbiol.">
        <title>Complete genome sequence of Corynebacterium casei LMG S-19264T (=DSM 44701T), isolated from a smear-ripened cheese.</title>
        <authorList>
            <consortium name="US DOE Joint Genome Institute (JGI-PGF)"/>
            <person name="Walter F."/>
            <person name="Albersmeier A."/>
            <person name="Kalinowski J."/>
            <person name="Ruckert C."/>
        </authorList>
    </citation>
    <scope>NUCLEOTIDE SEQUENCE</scope>
    <source>
        <strain evidence="2">JCM 4646</strain>
    </source>
</reference>
<comment type="caution">
    <text evidence="2">The sequence shown here is derived from an EMBL/GenBank/DDBJ whole genome shotgun (WGS) entry which is preliminary data.</text>
</comment>
<feature type="compositionally biased region" description="Gly residues" evidence="1">
    <location>
        <begin position="85"/>
        <end position="121"/>
    </location>
</feature>